<evidence type="ECO:0000256" key="9">
    <source>
        <dbReference type="SAM" id="MobiDB-lite"/>
    </source>
</evidence>
<keyword evidence="7" id="KW-1015">Disulfide bond</keyword>
<dbReference type="GO" id="GO:0005634">
    <property type="term" value="C:nucleus"/>
    <property type="evidence" value="ECO:0007669"/>
    <property type="project" value="UniProtKB-SubCell"/>
</dbReference>
<name>A0A6A6TGR1_9PLEO</name>
<evidence type="ECO:0000313" key="11">
    <source>
        <dbReference type="Proteomes" id="UP000799324"/>
    </source>
</evidence>
<evidence type="ECO:0000256" key="1">
    <source>
        <dbReference type="ARBA" id="ARBA00004123"/>
    </source>
</evidence>
<dbReference type="InterPro" id="IPR036549">
    <property type="entry name" value="CX6/COA6-like_sf"/>
</dbReference>
<dbReference type="GO" id="GO:0033617">
    <property type="term" value="P:mitochondrial respiratory chain complex IV assembly"/>
    <property type="evidence" value="ECO:0007669"/>
    <property type="project" value="TreeGrafter"/>
</dbReference>
<proteinExistence type="inferred from homology"/>
<dbReference type="PANTHER" id="PTHR47677">
    <property type="entry name" value="CYTOCHROME C OXIDASE ASSEMBLY FACTOR 6"/>
    <property type="match status" value="1"/>
</dbReference>
<dbReference type="GO" id="GO:0005758">
    <property type="term" value="C:mitochondrial intermembrane space"/>
    <property type="evidence" value="ECO:0007669"/>
    <property type="project" value="UniProtKB-SubCell"/>
</dbReference>
<keyword evidence="11" id="KW-1185">Reference proteome</keyword>
<protein>
    <submittedName>
        <fullName evidence="10">Uncharacterized protein</fullName>
    </submittedName>
</protein>
<keyword evidence="5" id="KW-0963">Cytoplasm</keyword>
<dbReference type="InterPro" id="IPR048281">
    <property type="entry name" value="COA6_fun"/>
</dbReference>
<dbReference type="AlphaFoldDB" id="A0A6A6TGR1"/>
<comment type="subcellular location">
    <subcellularLocation>
        <location evidence="2">Cytoplasm</location>
    </subcellularLocation>
    <subcellularLocation>
        <location evidence="3">Mitochondrion intermembrane space</location>
    </subcellularLocation>
    <subcellularLocation>
        <location evidence="1">Nucleus</location>
    </subcellularLocation>
</comment>
<evidence type="ECO:0000313" key="10">
    <source>
        <dbReference type="EMBL" id="KAF2658138.1"/>
    </source>
</evidence>
<keyword evidence="8" id="KW-0539">Nucleus</keyword>
<dbReference type="OrthoDB" id="5545577at2759"/>
<dbReference type="FunFam" id="1.10.10.140:FF:000003">
    <property type="entry name" value="Cytochrome c oxidase assembly factor 6"/>
    <property type="match status" value="1"/>
</dbReference>
<evidence type="ECO:0000256" key="4">
    <source>
        <dbReference type="ARBA" id="ARBA00006425"/>
    </source>
</evidence>
<dbReference type="PROSITE" id="PS51808">
    <property type="entry name" value="CHCH"/>
    <property type="match status" value="1"/>
</dbReference>
<dbReference type="InterPro" id="IPR048280">
    <property type="entry name" value="COX6B-like"/>
</dbReference>
<evidence type="ECO:0000256" key="3">
    <source>
        <dbReference type="ARBA" id="ARBA00004569"/>
    </source>
</evidence>
<gene>
    <name evidence="10" type="ORF">K491DRAFT_690480</name>
</gene>
<dbReference type="Proteomes" id="UP000799324">
    <property type="component" value="Unassembled WGS sequence"/>
</dbReference>
<feature type="region of interest" description="Disordered" evidence="9">
    <location>
        <begin position="1"/>
        <end position="27"/>
    </location>
</feature>
<accession>A0A6A6TGR1</accession>
<evidence type="ECO:0000256" key="6">
    <source>
        <dbReference type="ARBA" id="ARBA00023128"/>
    </source>
</evidence>
<dbReference type="Pfam" id="PF02297">
    <property type="entry name" value="COX6B"/>
    <property type="match status" value="1"/>
</dbReference>
<evidence type="ECO:0000256" key="8">
    <source>
        <dbReference type="ARBA" id="ARBA00023242"/>
    </source>
</evidence>
<evidence type="ECO:0000256" key="7">
    <source>
        <dbReference type="ARBA" id="ARBA00023157"/>
    </source>
</evidence>
<evidence type="ECO:0000256" key="5">
    <source>
        <dbReference type="ARBA" id="ARBA00022490"/>
    </source>
</evidence>
<sequence length="120" mass="13389">MGWLPWGSSGDDGVKKTTGGAFESPSRSNRAKCYEARDAFFECLDQNNILDSVHTKDGIAKSKRACGQQNEVFEKNCAHSWVDYFKKQRVVNYQKEQTIKKIEAEGGEIVAPQLPTRGSS</sequence>
<keyword evidence="6" id="KW-0496">Mitochondrion</keyword>
<dbReference type="Gene3D" id="1.10.10.140">
    <property type="entry name" value="Cytochrome c oxidase, subunit VIb"/>
    <property type="match status" value="1"/>
</dbReference>
<reference evidence="10" key="1">
    <citation type="journal article" date="2020" name="Stud. Mycol.">
        <title>101 Dothideomycetes genomes: a test case for predicting lifestyles and emergence of pathogens.</title>
        <authorList>
            <person name="Haridas S."/>
            <person name="Albert R."/>
            <person name="Binder M."/>
            <person name="Bloem J."/>
            <person name="Labutti K."/>
            <person name="Salamov A."/>
            <person name="Andreopoulos B."/>
            <person name="Baker S."/>
            <person name="Barry K."/>
            <person name="Bills G."/>
            <person name="Bluhm B."/>
            <person name="Cannon C."/>
            <person name="Castanera R."/>
            <person name="Culley D."/>
            <person name="Daum C."/>
            <person name="Ezra D."/>
            <person name="Gonzalez J."/>
            <person name="Henrissat B."/>
            <person name="Kuo A."/>
            <person name="Liang C."/>
            <person name="Lipzen A."/>
            <person name="Lutzoni F."/>
            <person name="Magnuson J."/>
            <person name="Mondo S."/>
            <person name="Nolan M."/>
            <person name="Ohm R."/>
            <person name="Pangilinan J."/>
            <person name="Park H.-J."/>
            <person name="Ramirez L."/>
            <person name="Alfaro M."/>
            <person name="Sun H."/>
            <person name="Tritt A."/>
            <person name="Yoshinaga Y."/>
            <person name="Zwiers L.-H."/>
            <person name="Turgeon B."/>
            <person name="Goodwin S."/>
            <person name="Spatafora J."/>
            <person name="Crous P."/>
            <person name="Grigoriev I."/>
        </authorList>
    </citation>
    <scope>NUCLEOTIDE SEQUENCE</scope>
    <source>
        <strain evidence="10">CBS 122681</strain>
    </source>
</reference>
<dbReference type="PANTHER" id="PTHR47677:SF1">
    <property type="entry name" value="CYTOCHROME C OXIDASE ASSEMBLY FACTOR 6"/>
    <property type="match status" value="1"/>
</dbReference>
<organism evidence="10 11">
    <name type="scientific">Lophiostoma macrostomum CBS 122681</name>
    <dbReference type="NCBI Taxonomy" id="1314788"/>
    <lineage>
        <taxon>Eukaryota</taxon>
        <taxon>Fungi</taxon>
        <taxon>Dikarya</taxon>
        <taxon>Ascomycota</taxon>
        <taxon>Pezizomycotina</taxon>
        <taxon>Dothideomycetes</taxon>
        <taxon>Pleosporomycetidae</taxon>
        <taxon>Pleosporales</taxon>
        <taxon>Lophiostomataceae</taxon>
        <taxon>Lophiostoma</taxon>
    </lineage>
</organism>
<dbReference type="SUPFAM" id="SSF47694">
    <property type="entry name" value="Cytochrome c oxidase subunit h"/>
    <property type="match status" value="1"/>
</dbReference>
<comment type="similarity">
    <text evidence="4">Belongs to the cytochrome c oxidase subunit 6B family.</text>
</comment>
<evidence type="ECO:0000256" key="2">
    <source>
        <dbReference type="ARBA" id="ARBA00004496"/>
    </source>
</evidence>
<dbReference type="EMBL" id="MU004318">
    <property type="protein sequence ID" value="KAF2658138.1"/>
    <property type="molecule type" value="Genomic_DNA"/>
</dbReference>